<dbReference type="CDD" id="cd12797">
    <property type="entry name" value="M23_peptidase"/>
    <property type="match status" value="1"/>
</dbReference>
<dbReference type="InterPro" id="IPR016047">
    <property type="entry name" value="M23ase_b-sheet_dom"/>
</dbReference>
<protein>
    <recommendedName>
        <fullName evidence="4">M23ase beta-sheet core domain-containing protein</fullName>
    </recommendedName>
</protein>
<comment type="caution">
    <text evidence="5">The sequence shown here is derived from an EMBL/GenBank/DDBJ whole genome shotgun (WGS) entry which is preliminary data.</text>
</comment>
<dbReference type="InterPro" id="IPR050570">
    <property type="entry name" value="Cell_wall_metabolism_enzyme"/>
</dbReference>
<dbReference type="PANTHER" id="PTHR21666:SF289">
    <property type="entry name" value="L-ALA--D-GLU ENDOPEPTIDASE"/>
    <property type="match status" value="1"/>
</dbReference>
<organism evidence="5 6">
    <name type="scientific">Microbacterium yannicii</name>
    <dbReference type="NCBI Taxonomy" id="671622"/>
    <lineage>
        <taxon>Bacteria</taxon>
        <taxon>Bacillati</taxon>
        <taxon>Actinomycetota</taxon>
        <taxon>Actinomycetes</taxon>
        <taxon>Micrococcales</taxon>
        <taxon>Microbacteriaceae</taxon>
        <taxon>Microbacterium</taxon>
    </lineage>
</organism>
<evidence type="ECO:0000259" key="4">
    <source>
        <dbReference type="Pfam" id="PF01551"/>
    </source>
</evidence>
<evidence type="ECO:0000313" key="5">
    <source>
        <dbReference type="EMBL" id="GAA5099744.1"/>
    </source>
</evidence>
<name>A0ABP9MS61_9MICO</name>
<reference evidence="6" key="1">
    <citation type="journal article" date="2019" name="Int. J. Syst. Evol. Microbiol.">
        <title>The Global Catalogue of Microorganisms (GCM) 10K type strain sequencing project: providing services to taxonomists for standard genome sequencing and annotation.</title>
        <authorList>
            <consortium name="The Broad Institute Genomics Platform"/>
            <consortium name="The Broad Institute Genome Sequencing Center for Infectious Disease"/>
            <person name="Wu L."/>
            <person name="Ma J."/>
        </authorList>
    </citation>
    <scope>NUCLEOTIDE SEQUENCE [LARGE SCALE GENOMIC DNA]</scope>
    <source>
        <strain evidence="6">JCM 18959</strain>
    </source>
</reference>
<dbReference type="Proteomes" id="UP001501407">
    <property type="component" value="Unassembled WGS sequence"/>
</dbReference>
<dbReference type="Gene3D" id="2.70.70.10">
    <property type="entry name" value="Glucose Permease (Domain IIA)"/>
    <property type="match status" value="1"/>
</dbReference>
<dbReference type="SUPFAM" id="SSF51261">
    <property type="entry name" value="Duplicated hybrid motif"/>
    <property type="match status" value="1"/>
</dbReference>
<feature type="region of interest" description="Disordered" evidence="2">
    <location>
        <begin position="24"/>
        <end position="48"/>
    </location>
</feature>
<keyword evidence="1 3" id="KW-0732">Signal</keyword>
<evidence type="ECO:0000256" key="3">
    <source>
        <dbReference type="SAM" id="SignalP"/>
    </source>
</evidence>
<sequence length="189" mass="18725">MRATVAVASALFLAAAPWSAPGAESAVRADPAPPAAPDGGSADGGTAGGGTVSLMQGWLWPVRSFRLERQFVAPPHEYGPGHRGIDLGVQGEDPVRAPADGVVAFSGRVAGRGVLTIDHGGGLVSTLEPIESGLAAGTALAAGADVGRLSTGGHAAPGALHLGVRLDGHYLNPLVLLGGVPRAVLLPCC</sequence>
<dbReference type="Pfam" id="PF01551">
    <property type="entry name" value="Peptidase_M23"/>
    <property type="match status" value="1"/>
</dbReference>
<dbReference type="InterPro" id="IPR011055">
    <property type="entry name" value="Dup_hybrid_motif"/>
</dbReference>
<keyword evidence="6" id="KW-1185">Reference proteome</keyword>
<dbReference type="PANTHER" id="PTHR21666">
    <property type="entry name" value="PEPTIDASE-RELATED"/>
    <property type="match status" value="1"/>
</dbReference>
<dbReference type="EMBL" id="BAABKZ010000005">
    <property type="protein sequence ID" value="GAA5099744.1"/>
    <property type="molecule type" value="Genomic_DNA"/>
</dbReference>
<feature type="chain" id="PRO_5046887535" description="M23ase beta-sheet core domain-containing protein" evidence="3">
    <location>
        <begin position="23"/>
        <end position="189"/>
    </location>
</feature>
<feature type="domain" description="M23ase beta-sheet core" evidence="4">
    <location>
        <begin position="81"/>
        <end position="173"/>
    </location>
</feature>
<feature type="signal peptide" evidence="3">
    <location>
        <begin position="1"/>
        <end position="22"/>
    </location>
</feature>
<proteinExistence type="predicted"/>
<evidence type="ECO:0000256" key="1">
    <source>
        <dbReference type="ARBA" id="ARBA00022729"/>
    </source>
</evidence>
<accession>A0ABP9MS61</accession>
<evidence type="ECO:0000256" key="2">
    <source>
        <dbReference type="SAM" id="MobiDB-lite"/>
    </source>
</evidence>
<gene>
    <name evidence="5" type="ORF">GCM10025760_36330</name>
</gene>
<evidence type="ECO:0000313" key="6">
    <source>
        <dbReference type="Proteomes" id="UP001501407"/>
    </source>
</evidence>